<evidence type="ECO:0000313" key="4">
    <source>
        <dbReference type="EMBL" id="CAK0819629.1"/>
    </source>
</evidence>
<dbReference type="PANTHER" id="PTHR10219:SF25">
    <property type="entry name" value="PLECKSTRIN HOMOLOGY DOMAIN-CONTAINING FAMILY A MEMBER 8"/>
    <property type="match status" value="1"/>
</dbReference>
<reference evidence="4" key="1">
    <citation type="submission" date="2023-10" db="EMBL/GenBank/DDBJ databases">
        <authorList>
            <person name="Chen Y."/>
            <person name="Shah S."/>
            <person name="Dougan E. K."/>
            <person name="Thang M."/>
            <person name="Chan C."/>
        </authorList>
    </citation>
    <scope>NUCLEOTIDE SEQUENCE [LARGE SCALE GENOMIC DNA]</scope>
</reference>
<dbReference type="Pfam" id="PF08718">
    <property type="entry name" value="GLTP"/>
    <property type="match status" value="1"/>
</dbReference>
<feature type="compositionally biased region" description="Pro residues" evidence="2">
    <location>
        <begin position="1"/>
        <end position="12"/>
    </location>
</feature>
<gene>
    <name evidence="4" type="ORF">PCOR1329_LOCUS21576</name>
</gene>
<dbReference type="SUPFAM" id="SSF110004">
    <property type="entry name" value="Glycolipid transfer protein, GLTP"/>
    <property type="match status" value="1"/>
</dbReference>
<name>A0ABN9RKF3_9DINO</name>
<evidence type="ECO:0000256" key="1">
    <source>
        <dbReference type="ARBA" id="ARBA00022448"/>
    </source>
</evidence>
<protein>
    <recommendedName>
        <fullName evidence="3">Glycolipid transfer protein domain-containing protein</fullName>
    </recommendedName>
</protein>
<proteinExistence type="predicted"/>
<dbReference type="InterPro" id="IPR036497">
    <property type="entry name" value="GLTP_sf"/>
</dbReference>
<evidence type="ECO:0000313" key="5">
    <source>
        <dbReference type="Proteomes" id="UP001189429"/>
    </source>
</evidence>
<keyword evidence="5" id="KW-1185">Reference proteome</keyword>
<feature type="compositionally biased region" description="Low complexity" evidence="2">
    <location>
        <begin position="13"/>
        <end position="22"/>
    </location>
</feature>
<dbReference type="PANTHER" id="PTHR10219">
    <property type="entry name" value="GLYCOLIPID TRANSFER PROTEIN-RELATED"/>
    <property type="match status" value="1"/>
</dbReference>
<accession>A0ABN9RKF3</accession>
<keyword evidence="1" id="KW-0813">Transport</keyword>
<dbReference type="Gene3D" id="1.10.3520.10">
    <property type="entry name" value="Glycolipid transfer protein"/>
    <property type="match status" value="1"/>
</dbReference>
<evidence type="ECO:0000256" key="2">
    <source>
        <dbReference type="SAM" id="MobiDB-lite"/>
    </source>
</evidence>
<feature type="non-terminal residue" evidence="4">
    <location>
        <position position="1"/>
    </location>
</feature>
<comment type="caution">
    <text evidence="4">The sequence shown here is derived from an EMBL/GenBank/DDBJ whole genome shotgun (WGS) entry which is preliminary data.</text>
</comment>
<organism evidence="4 5">
    <name type="scientific">Prorocentrum cordatum</name>
    <dbReference type="NCBI Taxonomy" id="2364126"/>
    <lineage>
        <taxon>Eukaryota</taxon>
        <taxon>Sar</taxon>
        <taxon>Alveolata</taxon>
        <taxon>Dinophyceae</taxon>
        <taxon>Prorocentrales</taxon>
        <taxon>Prorocentraceae</taxon>
        <taxon>Prorocentrum</taxon>
    </lineage>
</organism>
<dbReference type="InterPro" id="IPR014830">
    <property type="entry name" value="Glycolipid_transfer_prot_dom"/>
</dbReference>
<feature type="domain" description="Glycolipid transfer protein" evidence="3">
    <location>
        <begin position="42"/>
        <end position="154"/>
    </location>
</feature>
<dbReference type="Proteomes" id="UP001189429">
    <property type="component" value="Unassembled WGS sequence"/>
</dbReference>
<dbReference type="EMBL" id="CAUYUJ010007114">
    <property type="protein sequence ID" value="CAK0819629.1"/>
    <property type="molecule type" value="Genomic_DNA"/>
</dbReference>
<feature type="region of interest" description="Disordered" evidence="2">
    <location>
        <begin position="1"/>
        <end position="37"/>
    </location>
</feature>
<sequence length="202" mass="22420">GKDPAVPLPPSLLRPLLPRGRPTVSDPRASLDKLSNGMGEHLQKNVRKLRASKADASESSYGAWLLSEAPVHEATKFRGYVDDSAWMANLWAYRTLDFFVELFGLVAQGRDTREATDAAYAQTLSKHHNMLERMAFSAGARQLPNREEFIKRLAGAGAGADDVQRDLESFVASGRGIVAFCDGMNKRLEVCLADERKKFERR</sequence>
<evidence type="ECO:0000259" key="3">
    <source>
        <dbReference type="Pfam" id="PF08718"/>
    </source>
</evidence>